<evidence type="ECO:0000313" key="2">
    <source>
        <dbReference type="EMBL" id="MFC4906941.1"/>
    </source>
</evidence>
<dbReference type="EMBL" id="JBHSIT010000002">
    <property type="protein sequence ID" value="MFC4906941.1"/>
    <property type="molecule type" value="Genomic_DNA"/>
</dbReference>
<gene>
    <name evidence="2" type="ORF">ACFPCY_06405</name>
</gene>
<proteinExistence type="predicted"/>
<comment type="caution">
    <text evidence="2">The sequence shown here is derived from an EMBL/GenBank/DDBJ whole genome shotgun (WGS) entry which is preliminary data.</text>
</comment>
<evidence type="ECO:0000313" key="3">
    <source>
        <dbReference type="Proteomes" id="UP001595872"/>
    </source>
</evidence>
<evidence type="ECO:0000256" key="1">
    <source>
        <dbReference type="SAM" id="MobiDB-lite"/>
    </source>
</evidence>
<dbReference type="RefSeq" id="WP_378252681.1">
    <property type="nucleotide sequence ID" value="NZ_JBHSIT010000002.1"/>
</dbReference>
<feature type="compositionally biased region" description="Low complexity" evidence="1">
    <location>
        <begin position="235"/>
        <end position="251"/>
    </location>
</feature>
<accession>A0ABV9TTU2</accession>
<protein>
    <submittedName>
        <fullName evidence="2">Uncharacterized protein</fullName>
    </submittedName>
</protein>
<dbReference type="Proteomes" id="UP001595872">
    <property type="component" value="Unassembled WGS sequence"/>
</dbReference>
<keyword evidence="3" id="KW-1185">Reference proteome</keyword>
<feature type="compositionally biased region" description="Basic residues" evidence="1">
    <location>
        <begin position="255"/>
        <end position="269"/>
    </location>
</feature>
<feature type="region of interest" description="Disordered" evidence="1">
    <location>
        <begin position="211"/>
        <end position="269"/>
    </location>
</feature>
<sequence length="269" mass="28655">MKGRSIARAEAALDIYVSSSQSSYRENPEIAAAVVRFLVRDLALFALEHRLAVDTTRLLEAAENRSASPAVPRPTFDLGAEVRLRGGYDQTTPRTPGYVTAVRLGPDGEHRYEITFPGAEPRERDLPASALMEAAPFGEVEVSDGTLSSALAADQQYLLIAARIHTTSRIGESPAPADLADQARLAEALATWTGIPAEKLWPFEQLPAALSAHTQETSAQLAAHDTPPEPPPDAAPAKPTTTKSATKRASSGRPKSAKRAASSRRTGGK</sequence>
<organism evidence="2 3">
    <name type="scientific">Actinomadura gamaensis</name>
    <dbReference type="NCBI Taxonomy" id="1763541"/>
    <lineage>
        <taxon>Bacteria</taxon>
        <taxon>Bacillati</taxon>
        <taxon>Actinomycetota</taxon>
        <taxon>Actinomycetes</taxon>
        <taxon>Streptosporangiales</taxon>
        <taxon>Thermomonosporaceae</taxon>
        <taxon>Actinomadura</taxon>
    </lineage>
</organism>
<reference evidence="3" key="1">
    <citation type="journal article" date="2019" name="Int. J. Syst. Evol. Microbiol.">
        <title>The Global Catalogue of Microorganisms (GCM) 10K type strain sequencing project: providing services to taxonomists for standard genome sequencing and annotation.</title>
        <authorList>
            <consortium name="The Broad Institute Genomics Platform"/>
            <consortium name="The Broad Institute Genome Sequencing Center for Infectious Disease"/>
            <person name="Wu L."/>
            <person name="Ma J."/>
        </authorList>
    </citation>
    <scope>NUCLEOTIDE SEQUENCE [LARGE SCALE GENOMIC DNA]</scope>
    <source>
        <strain evidence="3">KLKA75</strain>
    </source>
</reference>
<name>A0ABV9TTU2_9ACTN</name>